<reference evidence="1" key="1">
    <citation type="submission" date="2019-08" db="EMBL/GenBank/DDBJ databases">
        <authorList>
            <person name="Kucharzyk K."/>
            <person name="Murdoch R.W."/>
            <person name="Higgins S."/>
            <person name="Loffler F."/>
        </authorList>
    </citation>
    <scope>NUCLEOTIDE SEQUENCE</scope>
</reference>
<sequence>MADASVPVGGDGDDALWLQTDARETHPVGVKLEPGPGTAAAAFGAAAFRNQFAGGKLLNGAGYHGVVASGEPRQFHP</sequence>
<dbReference type="AlphaFoldDB" id="A0A645EFS0"/>
<evidence type="ECO:0000313" key="1">
    <source>
        <dbReference type="EMBL" id="MPN00751.1"/>
    </source>
</evidence>
<name>A0A645EFS0_9ZZZZ</name>
<protein>
    <submittedName>
        <fullName evidence="1">Uncharacterized protein</fullName>
    </submittedName>
</protein>
<accession>A0A645EFS0</accession>
<proteinExistence type="predicted"/>
<comment type="caution">
    <text evidence="1">The sequence shown here is derived from an EMBL/GenBank/DDBJ whole genome shotgun (WGS) entry which is preliminary data.</text>
</comment>
<gene>
    <name evidence="1" type="ORF">SDC9_147947</name>
</gene>
<dbReference type="EMBL" id="VSSQ01046779">
    <property type="protein sequence ID" value="MPN00751.1"/>
    <property type="molecule type" value="Genomic_DNA"/>
</dbReference>
<organism evidence="1">
    <name type="scientific">bioreactor metagenome</name>
    <dbReference type="NCBI Taxonomy" id="1076179"/>
    <lineage>
        <taxon>unclassified sequences</taxon>
        <taxon>metagenomes</taxon>
        <taxon>ecological metagenomes</taxon>
    </lineage>
</organism>